<dbReference type="EC" id="3.2.1.39" evidence="3"/>
<dbReference type="InterPro" id="IPR044965">
    <property type="entry name" value="Glyco_hydro_17_plant"/>
</dbReference>
<dbReference type="FunFam" id="3.20.20.80:FF:000010">
    <property type="entry name" value="glucan endo-1,3-beta-glucosidase, basic"/>
    <property type="match status" value="1"/>
</dbReference>
<feature type="signal peptide" evidence="10">
    <location>
        <begin position="1"/>
        <end position="28"/>
    </location>
</feature>
<dbReference type="PROSITE" id="PS00587">
    <property type="entry name" value="GLYCOSYL_HYDROL_F17"/>
    <property type="match status" value="1"/>
</dbReference>
<accession>A0A2N9H876</accession>
<dbReference type="GO" id="GO:0042973">
    <property type="term" value="F:glucan endo-1,3-beta-D-glucosidase activity"/>
    <property type="evidence" value="ECO:0007669"/>
    <property type="project" value="UniProtKB-EC"/>
</dbReference>
<dbReference type="AlphaFoldDB" id="A0A2N9H876"/>
<evidence type="ECO:0000256" key="4">
    <source>
        <dbReference type="ARBA" id="ARBA00022801"/>
    </source>
</evidence>
<comment type="similarity">
    <text evidence="2 8">Belongs to the glycosyl hydrolase 17 family.</text>
</comment>
<dbReference type="InterPro" id="IPR000490">
    <property type="entry name" value="Glyco_hydro_17"/>
</dbReference>
<evidence type="ECO:0000256" key="5">
    <source>
        <dbReference type="ARBA" id="ARBA00023295"/>
    </source>
</evidence>
<organism evidence="11">
    <name type="scientific">Fagus sylvatica</name>
    <name type="common">Beechnut</name>
    <dbReference type="NCBI Taxonomy" id="28930"/>
    <lineage>
        <taxon>Eukaryota</taxon>
        <taxon>Viridiplantae</taxon>
        <taxon>Streptophyta</taxon>
        <taxon>Embryophyta</taxon>
        <taxon>Tracheophyta</taxon>
        <taxon>Spermatophyta</taxon>
        <taxon>Magnoliopsida</taxon>
        <taxon>eudicotyledons</taxon>
        <taxon>Gunneridae</taxon>
        <taxon>Pentapetalae</taxon>
        <taxon>rosids</taxon>
        <taxon>fabids</taxon>
        <taxon>Fagales</taxon>
        <taxon>Fagaceae</taxon>
        <taxon>Fagus</taxon>
    </lineage>
</organism>
<gene>
    <name evidence="11" type="ORF">FSB_LOCUS35997</name>
</gene>
<sequence>MASFCVMKNKYCTGAILMFLGLMMSTLGTIGGQPIGVCYGQLGDNLPAEKEVINLYKTNGIRKMRIYWPNQPTLEALKGSNIELIMDVPRETLQSLSNPAAANDWVQKNILNYIPGVRFKYIAVGNEIKPYEELAKYVLPAMQNIHRAIASANLKHRIKVSTAIDMSLLGNSYPPSAGSFSDAASSYMASIVSFLAKNRSPLLANVYPYFSYIGNSQSINLDYALFSTPHVMVQNGEFGYRNLFDAIMDALHSALEKLGGSKVKIVVSETGWPSEGHSAATIDNASKYYQSLIKHVNSTGTPKRPTHAIETYFFAMFDENQKGPEETERHFGLFHPDKQPKYQIRFN</sequence>
<evidence type="ECO:0000256" key="8">
    <source>
        <dbReference type="RuleBase" id="RU004335"/>
    </source>
</evidence>
<evidence type="ECO:0000256" key="9">
    <source>
        <dbReference type="RuleBase" id="RU004336"/>
    </source>
</evidence>
<dbReference type="GO" id="GO:0005975">
    <property type="term" value="P:carbohydrate metabolic process"/>
    <property type="evidence" value="ECO:0007669"/>
    <property type="project" value="InterPro"/>
</dbReference>
<keyword evidence="4 9" id="KW-0378">Hydrolase</keyword>
<dbReference type="PANTHER" id="PTHR32227">
    <property type="entry name" value="GLUCAN ENDO-1,3-BETA-GLUCOSIDASE BG1-RELATED-RELATED"/>
    <property type="match status" value="1"/>
</dbReference>
<evidence type="ECO:0000256" key="1">
    <source>
        <dbReference type="ARBA" id="ARBA00000382"/>
    </source>
</evidence>
<evidence type="ECO:0000313" key="11">
    <source>
        <dbReference type="EMBL" id="SPD08115.1"/>
    </source>
</evidence>
<evidence type="ECO:0000256" key="10">
    <source>
        <dbReference type="SAM" id="SignalP"/>
    </source>
</evidence>
<evidence type="ECO:0000256" key="7">
    <source>
        <dbReference type="ARBA" id="ARBA00033417"/>
    </source>
</evidence>
<dbReference type="Gene3D" id="3.20.20.80">
    <property type="entry name" value="Glycosidases"/>
    <property type="match status" value="1"/>
</dbReference>
<comment type="catalytic activity">
    <reaction evidence="1">
        <text>Hydrolysis of (1-&gt;3)-beta-D-glucosidic linkages in (1-&gt;3)-beta-D-glucans.</text>
        <dbReference type="EC" id="3.2.1.39"/>
    </reaction>
</comment>
<reference evidence="11" key="1">
    <citation type="submission" date="2018-02" db="EMBL/GenBank/DDBJ databases">
        <authorList>
            <person name="Cohen D.B."/>
            <person name="Kent A.D."/>
        </authorList>
    </citation>
    <scope>NUCLEOTIDE SEQUENCE</scope>
</reference>
<feature type="chain" id="PRO_5014789679" description="glucan endo-1,3-beta-D-glucosidase" evidence="10">
    <location>
        <begin position="29"/>
        <end position="347"/>
    </location>
</feature>
<proteinExistence type="inferred from homology"/>
<dbReference type="SUPFAM" id="SSF51445">
    <property type="entry name" value="(Trans)glycosidases"/>
    <property type="match status" value="1"/>
</dbReference>
<dbReference type="Pfam" id="PF00332">
    <property type="entry name" value="Glyco_hydro_17"/>
    <property type="match status" value="1"/>
</dbReference>
<keyword evidence="10" id="KW-0732">Signal</keyword>
<name>A0A2N9H876_FAGSY</name>
<dbReference type="EMBL" id="OIVN01003002">
    <property type="protein sequence ID" value="SPD08115.1"/>
    <property type="molecule type" value="Genomic_DNA"/>
</dbReference>
<evidence type="ECO:0000256" key="2">
    <source>
        <dbReference type="ARBA" id="ARBA00008773"/>
    </source>
</evidence>
<keyword evidence="5 9" id="KW-0326">Glycosidase</keyword>
<dbReference type="InterPro" id="IPR017853">
    <property type="entry name" value="GH"/>
</dbReference>
<evidence type="ECO:0000256" key="3">
    <source>
        <dbReference type="ARBA" id="ARBA00012780"/>
    </source>
</evidence>
<protein>
    <recommendedName>
        <fullName evidence="3">glucan endo-1,3-beta-D-glucosidase</fullName>
        <ecNumber evidence="3">3.2.1.39</ecNumber>
    </recommendedName>
    <alternativeName>
        <fullName evidence="6">(1-&gt;3)-beta-glucan endohydrolase</fullName>
    </alternativeName>
    <alternativeName>
        <fullName evidence="7">Beta-1,3-endoglucanase</fullName>
    </alternativeName>
</protein>
<evidence type="ECO:0000256" key="6">
    <source>
        <dbReference type="ARBA" id="ARBA00033335"/>
    </source>
</evidence>